<accession>A0AA35W8C0</accession>
<gene>
    <name evidence="3" type="ORF">GBAR_LOCUS3286</name>
</gene>
<reference evidence="3" key="1">
    <citation type="submission" date="2023-03" db="EMBL/GenBank/DDBJ databases">
        <authorList>
            <person name="Steffen K."/>
            <person name="Cardenas P."/>
        </authorList>
    </citation>
    <scope>NUCLEOTIDE SEQUENCE</scope>
</reference>
<dbReference type="AlphaFoldDB" id="A0AA35W8C0"/>
<dbReference type="PANTHER" id="PTHR22935:SF95">
    <property type="entry name" value="BETA-LACTAMASE-LIKE 1-RELATED"/>
    <property type="match status" value="1"/>
</dbReference>
<name>A0AA35W8C0_GEOBA</name>
<dbReference type="InterPro" id="IPR001466">
    <property type="entry name" value="Beta-lactam-related"/>
</dbReference>
<sequence length="513" mass="56440">MFLNAETARFRFLLSFGASDPNCPPHPIPVPLSSPLPPIIQTSFSRLEQLIDGSLNTTSVPGISASLVYMGSEIWSKGFGVKSKTGPSTPPDHHTIFRIGSVSKVFAALVMYQLYDRGLVKSLDDPLSDYCPRFSMLNPFNSRNITLRQIASQMSGLPREAPCVEPAAREVRDGVNICPLTTDEILASLSNESLIFPTWTVPSYSNLGFALLGQCLVEGVFPGMTYEDYVIKNILQPLQLTNTGFNITDNVKSKMAVGYEPDGSVAPLYDLGWESPAGQMFSTTADLNTLAAFFTSADGENGSSPVHPEVLSGDLRREIQLQVYVNRDQRTGFGTPWEIRFQANYTVLRKGGNIDGYSALFSYIPELKLGLNILWSGSIDEFFTSNSAYDIIIPAFVEYLLTAQPPYPYPPNPKACGLCEYEGVYVYRDTELEVRSEKNQLLLDGSGGAAVLAYKEPLRFQISFPDNLQPCLAAELLAERRAFVVFQPPTTSSLCPGFTIPGSFPGVEFQRKQ</sequence>
<evidence type="ECO:0000313" key="3">
    <source>
        <dbReference type="EMBL" id="CAI8001938.1"/>
    </source>
</evidence>
<dbReference type="PANTHER" id="PTHR22935">
    <property type="entry name" value="PENICILLIN-BINDING PROTEIN"/>
    <property type="match status" value="1"/>
</dbReference>
<comment type="similarity">
    <text evidence="1">Belongs to the beta-lactamase family.</text>
</comment>
<proteinExistence type="inferred from homology"/>
<dbReference type="Gene3D" id="3.40.710.10">
    <property type="entry name" value="DD-peptidase/beta-lactamase superfamily"/>
    <property type="match status" value="1"/>
</dbReference>
<dbReference type="Pfam" id="PF00144">
    <property type="entry name" value="Beta-lactamase"/>
    <property type="match status" value="1"/>
</dbReference>
<evidence type="ECO:0000256" key="1">
    <source>
        <dbReference type="ARBA" id="ARBA00038473"/>
    </source>
</evidence>
<evidence type="ECO:0000313" key="4">
    <source>
        <dbReference type="Proteomes" id="UP001174909"/>
    </source>
</evidence>
<dbReference type="SUPFAM" id="SSF56601">
    <property type="entry name" value="beta-lactamase/transpeptidase-like"/>
    <property type="match status" value="1"/>
</dbReference>
<feature type="domain" description="Beta-lactamase-related" evidence="2">
    <location>
        <begin position="47"/>
        <end position="379"/>
    </location>
</feature>
<comment type="caution">
    <text evidence="3">The sequence shown here is derived from an EMBL/GenBank/DDBJ whole genome shotgun (WGS) entry which is preliminary data.</text>
</comment>
<evidence type="ECO:0000259" key="2">
    <source>
        <dbReference type="Pfam" id="PF00144"/>
    </source>
</evidence>
<dbReference type="EMBL" id="CASHTH010000456">
    <property type="protein sequence ID" value="CAI8001938.1"/>
    <property type="molecule type" value="Genomic_DNA"/>
</dbReference>
<keyword evidence="4" id="KW-1185">Reference proteome</keyword>
<dbReference type="Proteomes" id="UP001174909">
    <property type="component" value="Unassembled WGS sequence"/>
</dbReference>
<organism evidence="3 4">
    <name type="scientific">Geodia barretti</name>
    <name type="common">Barrett's horny sponge</name>
    <dbReference type="NCBI Taxonomy" id="519541"/>
    <lineage>
        <taxon>Eukaryota</taxon>
        <taxon>Metazoa</taxon>
        <taxon>Porifera</taxon>
        <taxon>Demospongiae</taxon>
        <taxon>Heteroscleromorpha</taxon>
        <taxon>Tetractinellida</taxon>
        <taxon>Astrophorina</taxon>
        <taxon>Geodiidae</taxon>
        <taxon>Geodia</taxon>
    </lineage>
</organism>
<dbReference type="InterPro" id="IPR051478">
    <property type="entry name" value="Beta-lactamase-like_AB/R"/>
</dbReference>
<dbReference type="InterPro" id="IPR012338">
    <property type="entry name" value="Beta-lactam/transpept-like"/>
</dbReference>
<protein>
    <submittedName>
        <fullName evidence="3">Beta-lactamase-like 1</fullName>
    </submittedName>
</protein>